<dbReference type="OrthoDB" id="416777at2759"/>
<dbReference type="EMBL" id="JAAAHY010000230">
    <property type="protein sequence ID" value="KAF9965689.1"/>
    <property type="molecule type" value="Genomic_DNA"/>
</dbReference>
<evidence type="ECO:0000313" key="3">
    <source>
        <dbReference type="EMBL" id="KAF9965689.1"/>
    </source>
</evidence>
<evidence type="ECO:0000256" key="2">
    <source>
        <dbReference type="SAM" id="MobiDB-lite"/>
    </source>
</evidence>
<dbReference type="GO" id="GO:0006400">
    <property type="term" value="P:tRNA modification"/>
    <property type="evidence" value="ECO:0007669"/>
    <property type="project" value="TreeGrafter"/>
</dbReference>
<protein>
    <recommendedName>
        <fullName evidence="1">Queuosine 5'-phosphate N-glycosylase/hydrolase</fullName>
        <ecNumber evidence="1">3.2.2.-</ecNumber>
    </recommendedName>
    <alternativeName>
        <fullName evidence="1">Queuosine-nucleotide N-glycosylase/hydrolase</fullName>
    </alternativeName>
</protein>
<dbReference type="InterPro" id="IPR019438">
    <property type="entry name" value="Q_salvage"/>
</dbReference>
<dbReference type="PANTHER" id="PTHR21314:SF1">
    <property type="entry name" value="QUEUOSINE SALVAGE PROTEIN"/>
    <property type="match status" value="1"/>
</dbReference>
<keyword evidence="4" id="KW-1185">Reference proteome</keyword>
<dbReference type="PANTHER" id="PTHR21314">
    <property type="entry name" value="QUEUOSINE 5'-PHOSPHATE N-GLYCOSYLASE_HYDROLASE-RELATED"/>
    <property type="match status" value="1"/>
</dbReference>
<comment type="caution">
    <text evidence="3">The sequence shown here is derived from an EMBL/GenBank/DDBJ whole genome shotgun (WGS) entry which is preliminary data.</text>
</comment>
<gene>
    <name evidence="3" type="ORF">BGZ70_004323</name>
</gene>
<dbReference type="EC" id="3.2.2.-" evidence="1"/>
<feature type="compositionally biased region" description="Polar residues" evidence="2">
    <location>
        <begin position="84"/>
        <end position="104"/>
    </location>
</feature>
<accession>A0A9P6M4R1</accession>
<dbReference type="AlphaFoldDB" id="A0A9P6M4R1"/>
<comment type="similarity">
    <text evidence="1">Belongs to the QNG1 protein family.</text>
</comment>
<reference evidence="3" key="1">
    <citation type="journal article" date="2020" name="Fungal Divers.">
        <title>Resolving the Mortierellaceae phylogeny through synthesis of multi-gene phylogenetics and phylogenomics.</title>
        <authorList>
            <person name="Vandepol N."/>
            <person name="Liber J."/>
            <person name="Desiro A."/>
            <person name="Na H."/>
            <person name="Kennedy M."/>
            <person name="Barry K."/>
            <person name="Grigoriev I.V."/>
            <person name="Miller A.N."/>
            <person name="O'Donnell K."/>
            <person name="Stajich J.E."/>
            <person name="Bonito G."/>
        </authorList>
    </citation>
    <scope>NUCLEOTIDE SEQUENCE</scope>
    <source>
        <strain evidence="3">CK1249</strain>
    </source>
</reference>
<keyword evidence="1" id="KW-0378">Hydrolase</keyword>
<sequence>MPQTGFILSPTTVHSSKRFLRLSDDSNNSSQGLGVLTQRSEAIRDDQENMLTESPIGYDLALVEPPMSLEMIPNDQERWRSPTLSALASQTSSRGPSSPGQESYSDAFVAPKNRSMHGRQRRHLASQLQTDMEVEIPLIEAHDQVLLQDIWKMEDEERRDRLNGVTEDHTASKAALSAGRVEDPIAHMKGEQHAHEEARLIQRVLHAGHTNLYASVYETTRQCRESSNIQIDQEAITQFLTKLTQESWSKHSVANGMSFPLRFDTLEQEVNTLSLIDILNTGHGFRKELHEDSDRGAFETIVFGIMSLYISSTPTTAESLSKMTGWEVGTHFGITMQKDAPSELAHVTISKPSVASKLAGQLQGVLNETGRILKEKGFETLGAFVIDAAKKANGSGEKFSEILVNSFPAFQDSAEVDGKTVYVFKKALLLASSLERRFAKTEPLFAFKDIQDSPIFADNVIPTLMTHLGILVLPENLKHTMEEGGVTSVEESYRLRAASIDACREVVERANSKDNKVGTVDYGEQGMLAVDLDVYLWRVAKEPQYRKVPRFACKDTIFF</sequence>
<evidence type="ECO:0000313" key="4">
    <source>
        <dbReference type="Proteomes" id="UP000738359"/>
    </source>
</evidence>
<dbReference type="GO" id="GO:0016787">
    <property type="term" value="F:hydrolase activity"/>
    <property type="evidence" value="ECO:0007669"/>
    <property type="project" value="UniProtKB-KW"/>
</dbReference>
<organism evidence="3 4">
    <name type="scientific">Mortierella alpina</name>
    <name type="common">Oleaginous fungus</name>
    <name type="synonym">Mortierella renispora</name>
    <dbReference type="NCBI Taxonomy" id="64518"/>
    <lineage>
        <taxon>Eukaryota</taxon>
        <taxon>Fungi</taxon>
        <taxon>Fungi incertae sedis</taxon>
        <taxon>Mucoromycota</taxon>
        <taxon>Mortierellomycotina</taxon>
        <taxon>Mortierellomycetes</taxon>
        <taxon>Mortierellales</taxon>
        <taxon>Mortierellaceae</taxon>
        <taxon>Mortierella</taxon>
    </lineage>
</organism>
<dbReference type="Pfam" id="PF10343">
    <property type="entry name" value="Q_salvage"/>
    <property type="match status" value="1"/>
</dbReference>
<dbReference type="Proteomes" id="UP000738359">
    <property type="component" value="Unassembled WGS sequence"/>
</dbReference>
<evidence type="ECO:0000256" key="1">
    <source>
        <dbReference type="RuleBase" id="RU365002"/>
    </source>
</evidence>
<comment type="function">
    <text evidence="1">Catalyzes the hydrolysis of queuosine 5'-phosphate, releasing the nucleobase queuine (q). Is required for salvage of queuine from exogenous queuosine (Q) that is imported and then converted to queuosine 5'-phosphate intracellularly.</text>
</comment>
<comment type="catalytic activity">
    <reaction evidence="1">
        <text>queuosine 5'-phosphate + H2O = queuine + D-ribose 5-phosphate</text>
        <dbReference type="Rhea" id="RHEA:75387"/>
        <dbReference type="ChEBI" id="CHEBI:15377"/>
        <dbReference type="ChEBI" id="CHEBI:17433"/>
        <dbReference type="ChEBI" id="CHEBI:78346"/>
        <dbReference type="ChEBI" id="CHEBI:194371"/>
    </reaction>
    <physiologicalReaction direction="left-to-right" evidence="1">
        <dbReference type="Rhea" id="RHEA:75388"/>
    </physiologicalReaction>
</comment>
<proteinExistence type="inferred from homology"/>
<feature type="region of interest" description="Disordered" evidence="2">
    <location>
        <begin position="84"/>
        <end position="105"/>
    </location>
</feature>
<name>A0A9P6M4R1_MORAP</name>